<accession>A0A9Q0Y9P1</accession>
<dbReference type="OrthoDB" id="6125719at2759"/>
<dbReference type="Gene3D" id="2.30.30.570">
    <property type="match status" value="1"/>
</dbReference>
<dbReference type="FunFam" id="2.30.30.570:FF:000002">
    <property type="entry name" value="Major vault protein-alpha"/>
    <property type="match status" value="1"/>
</dbReference>
<name>A0A9Q0Y9P1_HOLLE</name>
<comment type="caution">
    <text evidence="1">The sequence shown here is derived from an EMBL/GenBank/DDBJ whole genome shotgun (WGS) entry which is preliminary data.</text>
</comment>
<dbReference type="InterPro" id="IPR039059">
    <property type="entry name" value="MVP"/>
</dbReference>
<dbReference type="GO" id="GO:0005634">
    <property type="term" value="C:nucleus"/>
    <property type="evidence" value="ECO:0007669"/>
    <property type="project" value="TreeGrafter"/>
</dbReference>
<dbReference type="GO" id="GO:0005737">
    <property type="term" value="C:cytoplasm"/>
    <property type="evidence" value="ECO:0007669"/>
    <property type="project" value="TreeGrafter"/>
</dbReference>
<dbReference type="EMBL" id="JAIZAY010002169">
    <property type="protein sequence ID" value="KAJ8017396.1"/>
    <property type="molecule type" value="Genomic_DNA"/>
</dbReference>
<dbReference type="Proteomes" id="UP001152320">
    <property type="component" value="Unassembled WGS sequence"/>
</dbReference>
<reference evidence="1" key="1">
    <citation type="submission" date="2021-10" db="EMBL/GenBank/DDBJ databases">
        <title>Tropical sea cucumber genome reveals ecological adaptation and Cuvierian tubules defense mechanism.</title>
        <authorList>
            <person name="Chen T."/>
        </authorList>
    </citation>
    <scope>NUCLEOTIDE SEQUENCE</scope>
    <source>
        <strain evidence="1">Nanhai2018</strain>
        <tissue evidence="1">Muscle</tissue>
    </source>
</reference>
<gene>
    <name evidence="1" type="ORF">HOLleu_45235</name>
</gene>
<dbReference type="AlphaFoldDB" id="A0A9Q0Y9P1"/>
<evidence type="ECO:0000313" key="2">
    <source>
        <dbReference type="Proteomes" id="UP001152320"/>
    </source>
</evidence>
<dbReference type="PANTHER" id="PTHR14165">
    <property type="entry name" value="MAJOR VAULT PROTEIN"/>
    <property type="match status" value="1"/>
</dbReference>
<evidence type="ECO:0000313" key="1">
    <source>
        <dbReference type="EMBL" id="KAJ8017396.1"/>
    </source>
</evidence>
<keyword evidence="2" id="KW-1185">Reference proteome</keyword>
<proteinExistence type="predicted"/>
<dbReference type="PANTHER" id="PTHR14165:SF3">
    <property type="entry name" value="MAJOR VAULT PROTEIN"/>
    <property type="match status" value="1"/>
</dbReference>
<sequence length="63" mass="7679">MSRDGQRRGQEQINSSESIYRIPPYFYIHVLNHNTNVTRVEVGPQTYIRQDHERLVNRYYILR</sequence>
<protein>
    <submittedName>
        <fullName evidence="1">Major vault protein</fullName>
    </submittedName>
</protein>
<organism evidence="1 2">
    <name type="scientific">Holothuria leucospilota</name>
    <name type="common">Black long sea cucumber</name>
    <name type="synonym">Mertensiothuria leucospilota</name>
    <dbReference type="NCBI Taxonomy" id="206669"/>
    <lineage>
        <taxon>Eukaryota</taxon>
        <taxon>Metazoa</taxon>
        <taxon>Echinodermata</taxon>
        <taxon>Eleutherozoa</taxon>
        <taxon>Echinozoa</taxon>
        <taxon>Holothuroidea</taxon>
        <taxon>Aspidochirotacea</taxon>
        <taxon>Aspidochirotida</taxon>
        <taxon>Holothuriidae</taxon>
        <taxon>Holothuria</taxon>
    </lineage>
</organism>